<dbReference type="AlphaFoldDB" id="A0A975T896"/>
<dbReference type="RefSeq" id="WP_190603676.1">
    <property type="nucleotide sequence ID" value="NZ_CP021056.1"/>
</dbReference>
<protein>
    <submittedName>
        <fullName evidence="1">Uncharacterized protein</fullName>
    </submittedName>
</protein>
<gene>
    <name evidence="1" type="ORF">B6N60_01890</name>
</gene>
<reference evidence="1" key="1">
    <citation type="submission" date="2017-04" db="EMBL/GenBank/DDBJ databases">
        <title>Genome deletions in a multicellular cyanobacterial endosymbiont for morphological adaptation in marine diatoms.</title>
        <authorList>
            <person name="Wang Y."/>
            <person name="Gao H."/>
            <person name="Li R."/>
            <person name="Xu X."/>
        </authorList>
    </citation>
    <scope>NUCLEOTIDE SEQUENCE</scope>
    <source>
        <strain evidence="1">FACHB 800</strain>
    </source>
</reference>
<evidence type="ECO:0000313" key="2">
    <source>
        <dbReference type="Proteomes" id="UP000683511"/>
    </source>
</evidence>
<dbReference type="EMBL" id="CP021056">
    <property type="protein sequence ID" value="QXE23201.1"/>
    <property type="molecule type" value="Genomic_DNA"/>
</dbReference>
<dbReference type="KEGG" id="rsin:B6N60_01890"/>
<keyword evidence="2" id="KW-1185">Reference proteome</keyword>
<proteinExistence type="predicted"/>
<organism evidence="1 2">
    <name type="scientific">Richelia sinica FACHB-800</name>
    <dbReference type="NCBI Taxonomy" id="1357546"/>
    <lineage>
        <taxon>Bacteria</taxon>
        <taxon>Bacillati</taxon>
        <taxon>Cyanobacteriota</taxon>
        <taxon>Cyanophyceae</taxon>
        <taxon>Nostocales</taxon>
        <taxon>Nostocaceae</taxon>
        <taxon>Richelia</taxon>
    </lineage>
</organism>
<evidence type="ECO:0000313" key="1">
    <source>
        <dbReference type="EMBL" id="QXE23201.1"/>
    </source>
</evidence>
<accession>A0A975T896</accession>
<name>A0A975T896_9NOST</name>
<sequence>MPNFFKLTITIILTTTLILSQQVLAHTWIPVRGGIPFGISGIALIKQQNKKLNFLVIHDNKKKNQGRLGILTIEGQQPPQYLPLKWDKNIDLPLDLEAITTIPTANNQEFIALTSAGTAYHLKFNSQNQTISVIKLFILPEVLPDNNIESFSLQTIKNQLVAVWAHRGEDEQPAILYWGIFDLTTYHIKVAGTAKFQVPYPQTNVRHISDLKIDDAGIVYITSASDTGNDGPFQSAVYVAGYLAFHNQKIVWQQNQQLFPIYRDNYHKIEGLEIIPGASGGIIVATDDENMGASVHMIGQ</sequence>
<dbReference type="Proteomes" id="UP000683511">
    <property type="component" value="Chromosome"/>
</dbReference>